<keyword evidence="2" id="KW-0479">Metal-binding</keyword>
<feature type="region of interest" description="Disordered" evidence="4">
    <location>
        <begin position="1"/>
        <end position="25"/>
    </location>
</feature>
<dbReference type="PROSITE" id="PS50048">
    <property type="entry name" value="ZN2_CY6_FUNGAL_2"/>
    <property type="match status" value="1"/>
</dbReference>
<dbReference type="CDD" id="cd00067">
    <property type="entry name" value="GAL4"/>
    <property type="match status" value="1"/>
</dbReference>
<dbReference type="GO" id="GO:0000981">
    <property type="term" value="F:DNA-binding transcription factor activity, RNA polymerase II-specific"/>
    <property type="evidence" value="ECO:0007669"/>
    <property type="project" value="InterPro"/>
</dbReference>
<dbReference type="CDD" id="cd12148">
    <property type="entry name" value="fungal_TF_MHR"/>
    <property type="match status" value="1"/>
</dbReference>
<dbReference type="SMART" id="SM00066">
    <property type="entry name" value="GAL4"/>
    <property type="match status" value="1"/>
</dbReference>
<dbReference type="Gene3D" id="4.10.240.10">
    <property type="entry name" value="Zn(2)-C6 fungal-type DNA-binding domain"/>
    <property type="match status" value="1"/>
</dbReference>
<protein>
    <recommendedName>
        <fullName evidence="5">Zn(2)-C6 fungal-type domain-containing protein</fullName>
    </recommendedName>
</protein>
<name>A0A6A5WU59_9PLEO</name>
<dbReference type="GO" id="GO:0006351">
    <property type="term" value="P:DNA-templated transcription"/>
    <property type="evidence" value="ECO:0007669"/>
    <property type="project" value="InterPro"/>
</dbReference>
<evidence type="ECO:0000256" key="1">
    <source>
        <dbReference type="ARBA" id="ARBA00004123"/>
    </source>
</evidence>
<evidence type="ECO:0000313" key="7">
    <source>
        <dbReference type="Proteomes" id="UP000799779"/>
    </source>
</evidence>
<gene>
    <name evidence="6" type="ORF">P154DRAFT_485125</name>
</gene>
<accession>A0A6A5WU59</accession>
<sequence length="769" mass="85813">MVEISKLGSQSPTSTNSPARPAGAGGRQRVIASCLTCRRRKVKCDHGHPICGACTRGSHLCTYATDQAIAQNGTNRISKPTISPVGKGSRGIDVQARLDRLELLLEKAVGGQQAPPRFTGQNSNSDFEKRDANTGLTPSSNSQSSHGAGMSSDNSDGTLLLEEGQSQFVSSLHWALLADEIQDIKALLGDKSDDEREVPTQNNMVALLSLGRASIGTTLKSLLPETQEMQDALLNLYFSNVDPMVRITHNPTFFRKFQYHVREVQPLAFAVFYSAINSLTPSAVEEKFGESKTEMLARYELGVEISLARENYLTSSSLEILQGFVIWLTCITKEDDMGKAWALLGLAIRIALNQGLHRDPSLFPAGSMDAVTIELRRRLWHQICHLEYRAAECKGQEPSITDDDFTTMLPRNIEDDELIEGASPGPSAYDEQRFTSMSFQLIRFVGMRALRRVVQSTYRLERRMLECGLHGTAGPDPVRELTNIYEQIKLLVDEMHEENHRKILKYADPTVAKERLCLGLSSLLEWRCYLLFWLRMPRAYRDLVFSVDIRKSIFEKSVNCVETLNGASIDVEAARFQWHIGGHAAFQAIMHMLSELRNPLFDVPDRQRALRALQMSRVLKETNNTKAWTVVKSMIDKVVSEQSNSETHSQTSSSFETPPSTSANNSAGPQYLPYVNGIPSYAIQRSANQAPQQMIVSAPPPQILQPQPVQTPFNWDDINLNNIIGIGDTQQNQEMPEFDFGFWGDPVTFNDTMAYPSEADISYFPPQGL</sequence>
<dbReference type="SUPFAM" id="SSF57701">
    <property type="entry name" value="Zn2/Cys6 DNA-binding domain"/>
    <property type="match status" value="1"/>
</dbReference>
<dbReference type="InterPro" id="IPR001138">
    <property type="entry name" value="Zn2Cys6_DnaBD"/>
</dbReference>
<dbReference type="Pfam" id="PF00172">
    <property type="entry name" value="Zn_clus"/>
    <property type="match status" value="1"/>
</dbReference>
<comment type="subcellular location">
    <subcellularLocation>
        <location evidence="1">Nucleus</location>
    </subcellularLocation>
</comment>
<proteinExistence type="predicted"/>
<reference evidence="6" key="1">
    <citation type="journal article" date="2020" name="Stud. Mycol.">
        <title>101 Dothideomycetes genomes: a test case for predicting lifestyles and emergence of pathogens.</title>
        <authorList>
            <person name="Haridas S."/>
            <person name="Albert R."/>
            <person name="Binder M."/>
            <person name="Bloem J."/>
            <person name="Labutti K."/>
            <person name="Salamov A."/>
            <person name="Andreopoulos B."/>
            <person name="Baker S."/>
            <person name="Barry K."/>
            <person name="Bills G."/>
            <person name="Bluhm B."/>
            <person name="Cannon C."/>
            <person name="Castanera R."/>
            <person name="Culley D."/>
            <person name="Daum C."/>
            <person name="Ezra D."/>
            <person name="Gonzalez J."/>
            <person name="Henrissat B."/>
            <person name="Kuo A."/>
            <person name="Liang C."/>
            <person name="Lipzen A."/>
            <person name="Lutzoni F."/>
            <person name="Magnuson J."/>
            <person name="Mondo S."/>
            <person name="Nolan M."/>
            <person name="Ohm R."/>
            <person name="Pangilinan J."/>
            <person name="Park H.-J."/>
            <person name="Ramirez L."/>
            <person name="Alfaro M."/>
            <person name="Sun H."/>
            <person name="Tritt A."/>
            <person name="Yoshinaga Y."/>
            <person name="Zwiers L.-H."/>
            <person name="Turgeon B."/>
            <person name="Goodwin S."/>
            <person name="Spatafora J."/>
            <person name="Crous P."/>
            <person name="Grigoriev I."/>
        </authorList>
    </citation>
    <scope>NUCLEOTIDE SEQUENCE</scope>
    <source>
        <strain evidence="6">CBS 123094</strain>
    </source>
</reference>
<evidence type="ECO:0000259" key="5">
    <source>
        <dbReference type="PROSITE" id="PS50048"/>
    </source>
</evidence>
<evidence type="ECO:0000256" key="3">
    <source>
        <dbReference type="ARBA" id="ARBA00023242"/>
    </source>
</evidence>
<dbReference type="InterPro" id="IPR050613">
    <property type="entry name" value="Sec_Metabolite_Reg"/>
</dbReference>
<feature type="domain" description="Zn(2)-C6 fungal-type" evidence="5">
    <location>
        <begin position="33"/>
        <end position="63"/>
    </location>
</feature>
<dbReference type="InterPro" id="IPR036864">
    <property type="entry name" value="Zn2-C6_fun-type_DNA-bd_sf"/>
</dbReference>
<dbReference type="Pfam" id="PF04082">
    <property type="entry name" value="Fungal_trans"/>
    <property type="match status" value="1"/>
</dbReference>
<dbReference type="PROSITE" id="PS00463">
    <property type="entry name" value="ZN2_CY6_FUNGAL_1"/>
    <property type="match status" value="1"/>
</dbReference>
<evidence type="ECO:0000256" key="2">
    <source>
        <dbReference type="ARBA" id="ARBA00022723"/>
    </source>
</evidence>
<feature type="region of interest" description="Disordered" evidence="4">
    <location>
        <begin position="111"/>
        <end position="158"/>
    </location>
</feature>
<keyword evidence="3" id="KW-0539">Nucleus</keyword>
<feature type="compositionally biased region" description="Polar residues" evidence="4">
    <location>
        <begin position="7"/>
        <end position="18"/>
    </location>
</feature>
<dbReference type="OrthoDB" id="424974at2759"/>
<dbReference type="GO" id="GO:0003677">
    <property type="term" value="F:DNA binding"/>
    <property type="evidence" value="ECO:0007669"/>
    <property type="project" value="InterPro"/>
</dbReference>
<keyword evidence="7" id="KW-1185">Reference proteome</keyword>
<evidence type="ECO:0000313" key="6">
    <source>
        <dbReference type="EMBL" id="KAF2004474.1"/>
    </source>
</evidence>
<dbReference type="AlphaFoldDB" id="A0A6A5WU59"/>
<evidence type="ECO:0000256" key="4">
    <source>
        <dbReference type="SAM" id="MobiDB-lite"/>
    </source>
</evidence>
<dbReference type="PANTHER" id="PTHR31001">
    <property type="entry name" value="UNCHARACTERIZED TRANSCRIPTIONAL REGULATORY PROTEIN"/>
    <property type="match status" value="1"/>
</dbReference>
<dbReference type="EMBL" id="ML977567">
    <property type="protein sequence ID" value="KAF2004474.1"/>
    <property type="molecule type" value="Genomic_DNA"/>
</dbReference>
<organism evidence="6 7">
    <name type="scientific">Amniculicola lignicola CBS 123094</name>
    <dbReference type="NCBI Taxonomy" id="1392246"/>
    <lineage>
        <taxon>Eukaryota</taxon>
        <taxon>Fungi</taxon>
        <taxon>Dikarya</taxon>
        <taxon>Ascomycota</taxon>
        <taxon>Pezizomycotina</taxon>
        <taxon>Dothideomycetes</taxon>
        <taxon>Pleosporomycetidae</taxon>
        <taxon>Pleosporales</taxon>
        <taxon>Amniculicolaceae</taxon>
        <taxon>Amniculicola</taxon>
    </lineage>
</organism>
<feature type="compositionally biased region" description="Polar residues" evidence="4">
    <location>
        <begin position="134"/>
        <end position="157"/>
    </location>
</feature>
<feature type="region of interest" description="Disordered" evidence="4">
    <location>
        <begin position="641"/>
        <end position="668"/>
    </location>
</feature>
<dbReference type="GO" id="GO:0008270">
    <property type="term" value="F:zinc ion binding"/>
    <property type="evidence" value="ECO:0007669"/>
    <property type="project" value="InterPro"/>
</dbReference>
<feature type="compositionally biased region" description="Low complexity" evidence="4">
    <location>
        <begin position="641"/>
        <end position="662"/>
    </location>
</feature>
<dbReference type="InterPro" id="IPR007219">
    <property type="entry name" value="XnlR_reg_dom"/>
</dbReference>
<dbReference type="SMART" id="SM00906">
    <property type="entry name" value="Fungal_trans"/>
    <property type="match status" value="1"/>
</dbReference>
<dbReference type="GO" id="GO:0005634">
    <property type="term" value="C:nucleus"/>
    <property type="evidence" value="ECO:0007669"/>
    <property type="project" value="UniProtKB-SubCell"/>
</dbReference>
<dbReference type="Proteomes" id="UP000799779">
    <property type="component" value="Unassembled WGS sequence"/>
</dbReference>
<dbReference type="PANTHER" id="PTHR31001:SF77">
    <property type="entry name" value="TRANSCRIPTION FACTOR, PUTATIVE (AFU_ORTHOLOGUE AFUA_3G12940)-RELATED"/>
    <property type="match status" value="1"/>
</dbReference>